<evidence type="ECO:0000256" key="5">
    <source>
        <dbReference type="ARBA" id="ARBA00022723"/>
    </source>
</evidence>
<protein>
    <recommendedName>
        <fullName evidence="2">Cytochrome c1</fullName>
    </recommendedName>
</protein>
<dbReference type="InterPro" id="IPR009056">
    <property type="entry name" value="Cyt_c-like_dom"/>
</dbReference>
<evidence type="ECO:0000256" key="2">
    <source>
        <dbReference type="ARBA" id="ARBA00016165"/>
    </source>
</evidence>
<sequence>MDISFKIGQIKRGFNVFRQICINCHSLKLFKLMDLLKLGYTHKQAALLVKKYRIIDYFKLPYKSVIQAKRFNNGSLPPDLSLVTKYRSVQWIYDLLTGYGNTIIRNESNLYQNKGLESGWTAMRPPLAYKCVKDNFYAPHTIHQYSRDVIGFLNWVSEPWLNIRQRITIPILSSLFITGLILTNSLIKNNNKTIWNYIINNHHSDHETDNNKL</sequence>
<organism evidence="11 12">
    <name type="scientific">Candidatus Hodgkinia cicadicola</name>
    <dbReference type="NCBI Taxonomy" id="573658"/>
    <lineage>
        <taxon>Bacteria</taxon>
        <taxon>Pseudomonadati</taxon>
        <taxon>Pseudomonadota</taxon>
        <taxon>Alphaproteobacteria</taxon>
        <taxon>Hyphomicrobiales</taxon>
        <taxon>Candidatus Hodgkinia</taxon>
    </lineage>
</organism>
<evidence type="ECO:0000256" key="1">
    <source>
        <dbReference type="ARBA" id="ARBA00004370"/>
    </source>
</evidence>
<keyword evidence="3 9" id="KW-0349">Heme</keyword>
<dbReference type="InterPro" id="IPR036909">
    <property type="entry name" value="Cyt_c-like_dom_sf"/>
</dbReference>
<evidence type="ECO:0000313" key="11">
    <source>
        <dbReference type="EMBL" id="PIM95888.1"/>
    </source>
</evidence>
<accession>A0ABX4MJD9</accession>
<keyword evidence="5 9" id="KW-0479">Metal-binding</keyword>
<dbReference type="EMBL" id="NXGO01000022">
    <property type="protein sequence ID" value="PIM95888.1"/>
    <property type="molecule type" value="Genomic_DNA"/>
</dbReference>
<dbReference type="SUPFAM" id="SSF46626">
    <property type="entry name" value="Cytochrome c"/>
    <property type="match status" value="1"/>
</dbReference>
<feature type="domain" description="Cytochrome c" evidence="10">
    <location>
        <begin position="8"/>
        <end position="91"/>
    </location>
</feature>
<evidence type="ECO:0000256" key="6">
    <source>
        <dbReference type="ARBA" id="ARBA00022989"/>
    </source>
</evidence>
<dbReference type="InterPro" id="IPR002326">
    <property type="entry name" value="Cyt_c1"/>
</dbReference>
<comment type="caution">
    <text evidence="11">The sequence shown here is derived from an EMBL/GenBank/DDBJ whole genome shotgun (WGS) entry which is preliminary data.</text>
</comment>
<keyword evidence="6" id="KW-1133">Transmembrane helix</keyword>
<evidence type="ECO:0000313" key="12">
    <source>
        <dbReference type="Proteomes" id="UP000230981"/>
    </source>
</evidence>
<dbReference type="Proteomes" id="UP000230981">
    <property type="component" value="Unassembled WGS sequence"/>
</dbReference>
<keyword evidence="4" id="KW-0812">Transmembrane</keyword>
<evidence type="ECO:0000256" key="7">
    <source>
        <dbReference type="ARBA" id="ARBA00023004"/>
    </source>
</evidence>
<name>A0ABX4MJD9_9HYPH</name>
<reference evidence="11" key="1">
    <citation type="submission" date="2017-09" db="EMBL/GenBank/DDBJ databases">
        <authorList>
            <person name="Campbell M.A."/>
            <person name="Lukasik P."/>
            <person name="Simon C."/>
            <person name="McCutcheon J.P."/>
        </authorList>
    </citation>
    <scope>NUCLEOTIDE SEQUENCE [LARGE SCALE GENOMIC DNA]</scope>
    <source>
        <strain evidence="11">MAGTDC</strain>
    </source>
</reference>
<keyword evidence="12" id="KW-1185">Reference proteome</keyword>
<dbReference type="PRINTS" id="PR00603">
    <property type="entry name" value="CYTOCHROMEC1"/>
</dbReference>
<dbReference type="PANTHER" id="PTHR10266">
    <property type="entry name" value="CYTOCHROME C1"/>
    <property type="match status" value="1"/>
</dbReference>
<evidence type="ECO:0000256" key="9">
    <source>
        <dbReference type="PROSITE-ProRule" id="PRU00433"/>
    </source>
</evidence>
<evidence type="ECO:0000256" key="3">
    <source>
        <dbReference type="ARBA" id="ARBA00022617"/>
    </source>
</evidence>
<gene>
    <name evidence="11" type="primary">petC</name>
    <name evidence="11" type="ORF">magtdc_144</name>
</gene>
<comment type="subcellular location">
    <subcellularLocation>
        <location evidence="1">Membrane</location>
    </subcellularLocation>
</comment>
<dbReference type="RefSeq" id="WP_146656656.1">
    <property type="nucleotide sequence ID" value="NZ_CM008783.1"/>
</dbReference>
<keyword evidence="7 9" id="KW-0408">Iron</keyword>
<dbReference type="PROSITE" id="PS51007">
    <property type="entry name" value="CYTC"/>
    <property type="match status" value="1"/>
</dbReference>
<evidence type="ECO:0000256" key="4">
    <source>
        <dbReference type="ARBA" id="ARBA00022692"/>
    </source>
</evidence>
<proteinExistence type="predicted"/>
<dbReference type="PANTHER" id="PTHR10266:SF3">
    <property type="entry name" value="CYTOCHROME C1, HEME PROTEIN, MITOCHONDRIAL"/>
    <property type="match status" value="1"/>
</dbReference>
<evidence type="ECO:0000256" key="8">
    <source>
        <dbReference type="ARBA" id="ARBA00023136"/>
    </source>
</evidence>
<keyword evidence="8" id="KW-0472">Membrane</keyword>
<evidence type="ECO:0000259" key="10">
    <source>
        <dbReference type="PROSITE" id="PS51007"/>
    </source>
</evidence>
<dbReference type="Gene3D" id="1.10.760.10">
    <property type="entry name" value="Cytochrome c-like domain"/>
    <property type="match status" value="1"/>
</dbReference>
<dbReference type="Pfam" id="PF02167">
    <property type="entry name" value="Cytochrom_C1"/>
    <property type="match status" value="1"/>
</dbReference>